<proteinExistence type="predicted"/>
<dbReference type="Proteomes" id="UP001314263">
    <property type="component" value="Unassembled WGS sequence"/>
</dbReference>
<comment type="caution">
    <text evidence="2">The sequence shown here is derived from an EMBL/GenBank/DDBJ whole genome shotgun (WGS) entry which is preliminary data.</text>
</comment>
<gene>
    <name evidence="2" type="ORF">CVIRNUC_007733</name>
</gene>
<organism evidence="2 3">
    <name type="scientific">Coccomyxa viridis</name>
    <dbReference type="NCBI Taxonomy" id="1274662"/>
    <lineage>
        <taxon>Eukaryota</taxon>
        <taxon>Viridiplantae</taxon>
        <taxon>Chlorophyta</taxon>
        <taxon>core chlorophytes</taxon>
        <taxon>Trebouxiophyceae</taxon>
        <taxon>Trebouxiophyceae incertae sedis</taxon>
        <taxon>Coccomyxaceae</taxon>
        <taxon>Coccomyxa</taxon>
    </lineage>
</organism>
<accession>A0AAV1IAZ0</accession>
<name>A0AAV1IAZ0_9CHLO</name>
<dbReference type="AlphaFoldDB" id="A0AAV1IAZ0"/>
<feature type="compositionally biased region" description="Polar residues" evidence="1">
    <location>
        <begin position="288"/>
        <end position="303"/>
    </location>
</feature>
<feature type="region of interest" description="Disordered" evidence="1">
    <location>
        <begin position="209"/>
        <end position="349"/>
    </location>
</feature>
<feature type="compositionally biased region" description="Low complexity" evidence="1">
    <location>
        <begin position="319"/>
        <end position="332"/>
    </location>
</feature>
<feature type="compositionally biased region" description="Basic and acidic residues" evidence="1">
    <location>
        <begin position="248"/>
        <end position="266"/>
    </location>
</feature>
<protein>
    <submittedName>
        <fullName evidence="2">Uncharacterized protein</fullName>
    </submittedName>
</protein>
<evidence type="ECO:0000256" key="1">
    <source>
        <dbReference type="SAM" id="MobiDB-lite"/>
    </source>
</evidence>
<dbReference type="EMBL" id="CAUYUE010000010">
    <property type="protein sequence ID" value="CAK0784529.1"/>
    <property type="molecule type" value="Genomic_DNA"/>
</dbReference>
<evidence type="ECO:0000313" key="2">
    <source>
        <dbReference type="EMBL" id="CAK0784529.1"/>
    </source>
</evidence>
<reference evidence="2 3" key="1">
    <citation type="submission" date="2023-10" db="EMBL/GenBank/DDBJ databases">
        <authorList>
            <person name="Maclean D."/>
            <person name="Macfadyen A."/>
        </authorList>
    </citation>
    <scope>NUCLEOTIDE SEQUENCE [LARGE SCALE GENOMIC DNA]</scope>
</reference>
<evidence type="ECO:0000313" key="3">
    <source>
        <dbReference type="Proteomes" id="UP001314263"/>
    </source>
</evidence>
<sequence length="349" mass="36813">MEIPPIATKVNAEEEPKLSQETAGLSTDEVIDRLQSKVQQYVRAADQIMLEHMRLTVFEVVVGVLRSKDFRGDIPKAVETACKVAKPLLKEISMQKAEAEELYEDAAEMEVSTPRSASLMNQAAEGMRALGSFFAQAAMGGAEVSTLVREEEEAYHAEDIVYPLRRLAANEPDLDVSLVRQSSMYAGSSLSGLSPVASLELPDSALGATSKREGVPAAPAPQGGDPSLMGGHTGPTQEGADFAQGAQDRAKAAREAQQRQLADKTGDTLYPASDAKEDNGKDGGSFASMDSESAGNPANTDHITGQKAASHLQEENWDAPARQAAASAGLAADVKGSRGHGDAQVPHGD</sequence>
<keyword evidence="3" id="KW-1185">Reference proteome</keyword>